<dbReference type="Proteomes" id="UP000279259">
    <property type="component" value="Unassembled WGS sequence"/>
</dbReference>
<dbReference type="EMBL" id="RSCD01000007">
    <property type="protein sequence ID" value="RSH91732.1"/>
    <property type="molecule type" value="Genomic_DNA"/>
</dbReference>
<keyword evidence="3" id="KW-1185">Reference proteome</keyword>
<comment type="caution">
    <text evidence="2">The sequence shown here is derived from an EMBL/GenBank/DDBJ whole genome shotgun (WGS) entry which is preliminary data.</text>
</comment>
<evidence type="ECO:0000256" key="1">
    <source>
        <dbReference type="SAM" id="SignalP"/>
    </source>
</evidence>
<reference evidence="2 3" key="1">
    <citation type="submission" date="2018-11" db="EMBL/GenBank/DDBJ databases">
        <title>Genome sequence of Saitozyma podzolica DSM 27192.</title>
        <authorList>
            <person name="Aliyu H."/>
            <person name="Gorte O."/>
            <person name="Ochsenreither K."/>
        </authorList>
    </citation>
    <scope>NUCLEOTIDE SEQUENCE [LARGE SCALE GENOMIC DNA]</scope>
    <source>
        <strain evidence="2 3">DSM 27192</strain>
    </source>
</reference>
<name>A0A427YKU8_9TREE</name>
<evidence type="ECO:0000313" key="3">
    <source>
        <dbReference type="Proteomes" id="UP000279259"/>
    </source>
</evidence>
<feature type="chain" id="PRO_5019321096" evidence="1">
    <location>
        <begin position="18"/>
        <end position="118"/>
    </location>
</feature>
<sequence length="118" mass="13400">MKFFIVATLAFLSVVTAIIIPRDSPDVMVARDHELERRDDIRLSGGRRIVKPVKCETFAPVDCSPFGEGWYFDYYRCDIVSYDKAKAKAKANAKADRHHAQTPLNQARLELTQSQSIL</sequence>
<organism evidence="2 3">
    <name type="scientific">Saitozyma podzolica</name>
    <dbReference type="NCBI Taxonomy" id="1890683"/>
    <lineage>
        <taxon>Eukaryota</taxon>
        <taxon>Fungi</taxon>
        <taxon>Dikarya</taxon>
        <taxon>Basidiomycota</taxon>
        <taxon>Agaricomycotina</taxon>
        <taxon>Tremellomycetes</taxon>
        <taxon>Tremellales</taxon>
        <taxon>Trimorphomycetaceae</taxon>
        <taxon>Saitozyma</taxon>
    </lineage>
</organism>
<protein>
    <submittedName>
        <fullName evidence="2">Uncharacterized protein</fullName>
    </submittedName>
</protein>
<keyword evidence="1" id="KW-0732">Signal</keyword>
<evidence type="ECO:0000313" key="2">
    <source>
        <dbReference type="EMBL" id="RSH91732.1"/>
    </source>
</evidence>
<dbReference type="AlphaFoldDB" id="A0A427YKU8"/>
<accession>A0A427YKU8</accession>
<gene>
    <name evidence="2" type="ORF">EHS25_009101</name>
</gene>
<proteinExistence type="predicted"/>
<dbReference type="OrthoDB" id="10446543at2759"/>
<feature type="signal peptide" evidence="1">
    <location>
        <begin position="1"/>
        <end position="17"/>
    </location>
</feature>